<feature type="transmembrane region" description="Helical" evidence="1">
    <location>
        <begin position="294"/>
        <end position="319"/>
    </location>
</feature>
<feature type="transmembrane region" description="Helical" evidence="1">
    <location>
        <begin position="427"/>
        <end position="450"/>
    </location>
</feature>
<feature type="transmembrane region" description="Helical" evidence="1">
    <location>
        <begin position="159"/>
        <end position="181"/>
    </location>
</feature>
<protein>
    <submittedName>
        <fullName evidence="2">PROBABLE TETRONASIN-TRANSPORT INTEGRAL MEMBRANE PROTEIN ABC TRANSPORTER</fullName>
    </submittedName>
</protein>
<feature type="transmembrane region" description="Helical" evidence="1">
    <location>
        <begin position="81"/>
        <end position="101"/>
    </location>
</feature>
<dbReference type="EMBL" id="FUKQ01000047">
    <property type="protein sequence ID" value="SJN41803.1"/>
    <property type="molecule type" value="Genomic_DNA"/>
</dbReference>
<feature type="transmembrane region" description="Helical" evidence="1">
    <location>
        <begin position="188"/>
        <end position="208"/>
    </location>
</feature>
<evidence type="ECO:0000313" key="2">
    <source>
        <dbReference type="EMBL" id="SJN41803.1"/>
    </source>
</evidence>
<accession>A0A1R4KCS0</accession>
<feature type="transmembrane region" description="Helical" evidence="1">
    <location>
        <begin position="21"/>
        <end position="43"/>
    </location>
</feature>
<feature type="transmembrane region" description="Helical" evidence="1">
    <location>
        <begin position="504"/>
        <end position="522"/>
    </location>
</feature>
<dbReference type="RefSeq" id="WP_094765570.1">
    <property type="nucleotide sequence ID" value="NZ_FUKQ01000047.1"/>
</dbReference>
<sequence>MSALTGAKPLFRVAIGQDRRNIAPWVMLISVLSATSIIAYRWIFTDLSDRQALSLTLAANPALELVFGPARDLLTNDGFNAWRAGMLGCFFAALMATLTVVRNSRADEDSGQAELIASGIITRQARLAVAVGMAMVAGVALGVVSFLLTWAFGGGITSTLLISAMFTSSAWMFAAVAALCVQLGSDARAASSLAIGTLGFTYVLRGWFDSSEAPGWTEWLTPFGWLSRTRAAVDNDPLPLLAALGFTVVLLAVAMRLQARRDFGMGLVSSRPGPATAPRLGVWSLAWRLNRGSALTWLLSFAFLGMVFGNIAPTASRLITENPAIRVIMASGARTQAELTFGFVATIQQVIGIIAAVAGAQVAMRFREEEVDFRAEPLLAAPLRRAKHLAATVLVALGISGVGMVSAGLVMAVVASRGSDQLAFGDVWLQAVCTTVAVWLLVSVSLMLVAAKPVVRFGGWIVIVATFGITLLGPTFKFPEWALDISPLHHVPVVVAPDRAWGELGWLGLVTVGLLAIAFVGYRRRDVI</sequence>
<dbReference type="Proteomes" id="UP000188342">
    <property type="component" value="Unassembled WGS sequence"/>
</dbReference>
<keyword evidence="3" id="KW-1185">Reference proteome</keyword>
<organism evidence="2 3">
    <name type="scientific">Luteococcus japonicus LSP_Lj1</name>
    <dbReference type="NCBI Taxonomy" id="1255658"/>
    <lineage>
        <taxon>Bacteria</taxon>
        <taxon>Bacillati</taxon>
        <taxon>Actinomycetota</taxon>
        <taxon>Actinomycetes</taxon>
        <taxon>Propionibacteriales</taxon>
        <taxon>Propionibacteriaceae</taxon>
        <taxon>Luteococcus</taxon>
    </lineage>
</organism>
<feature type="transmembrane region" description="Helical" evidence="1">
    <location>
        <begin position="339"/>
        <end position="360"/>
    </location>
</feature>
<keyword evidence="1" id="KW-0812">Transmembrane</keyword>
<keyword evidence="1" id="KW-0472">Membrane</keyword>
<feature type="transmembrane region" description="Helical" evidence="1">
    <location>
        <begin position="457"/>
        <end position="476"/>
    </location>
</feature>
<reference evidence="2 3" key="1">
    <citation type="submission" date="2017-02" db="EMBL/GenBank/DDBJ databases">
        <authorList>
            <person name="Peterson S.W."/>
        </authorList>
    </citation>
    <scope>NUCLEOTIDE SEQUENCE [LARGE SCALE GENOMIC DNA]</scope>
    <source>
        <strain evidence="2 3">LSP_Lj1</strain>
    </source>
</reference>
<evidence type="ECO:0000313" key="3">
    <source>
        <dbReference type="Proteomes" id="UP000188342"/>
    </source>
</evidence>
<feature type="transmembrane region" description="Helical" evidence="1">
    <location>
        <begin position="238"/>
        <end position="257"/>
    </location>
</feature>
<keyword evidence="1" id="KW-1133">Transmembrane helix</keyword>
<dbReference type="STRING" id="1255658.FM114_13060"/>
<feature type="transmembrane region" description="Helical" evidence="1">
    <location>
        <begin position="389"/>
        <end position="415"/>
    </location>
</feature>
<proteinExistence type="predicted"/>
<name>A0A1R4KCS0_9ACTN</name>
<feature type="transmembrane region" description="Helical" evidence="1">
    <location>
        <begin position="127"/>
        <end position="153"/>
    </location>
</feature>
<evidence type="ECO:0000256" key="1">
    <source>
        <dbReference type="SAM" id="Phobius"/>
    </source>
</evidence>
<gene>
    <name evidence="2" type="ORF">FM114_13060</name>
</gene>
<dbReference type="AlphaFoldDB" id="A0A1R4KCS0"/>